<evidence type="ECO:0000256" key="1">
    <source>
        <dbReference type="SAM" id="SignalP"/>
    </source>
</evidence>
<name>A0A8H6XJD6_9AGAR</name>
<keyword evidence="1" id="KW-0732">Signal</keyword>
<feature type="chain" id="PRO_5034834802" description="DUF5648 domain-containing protein" evidence="1">
    <location>
        <begin position="20"/>
        <end position="200"/>
    </location>
</feature>
<dbReference type="Proteomes" id="UP000623467">
    <property type="component" value="Unassembled WGS sequence"/>
</dbReference>
<evidence type="ECO:0000313" key="4">
    <source>
        <dbReference type="Proteomes" id="UP000623467"/>
    </source>
</evidence>
<feature type="domain" description="DUF5648" evidence="2">
    <location>
        <begin position="50"/>
        <end position="190"/>
    </location>
</feature>
<proteinExistence type="predicted"/>
<feature type="signal peptide" evidence="1">
    <location>
        <begin position="1"/>
        <end position="19"/>
    </location>
</feature>
<reference evidence="3" key="1">
    <citation type="submission" date="2020-05" db="EMBL/GenBank/DDBJ databases">
        <title>Mycena genomes resolve the evolution of fungal bioluminescence.</title>
        <authorList>
            <person name="Tsai I.J."/>
        </authorList>
    </citation>
    <scope>NUCLEOTIDE SEQUENCE</scope>
    <source>
        <strain evidence="3">160909Yilan</strain>
    </source>
</reference>
<protein>
    <recommendedName>
        <fullName evidence="2">DUF5648 domain-containing protein</fullName>
    </recommendedName>
</protein>
<sequence>MKTSVIFLLLTALAVIIQGSPLFVRREESTAIDARTEAPQTCGDVSDLTPLYSVYIAETTAHIYTIYDQNISAIIEDDDVPSTQFLGVTALVFSISQPSTLPFVCLRNSASSAHFCSTNQTALDAALATGSTSYMTAGYVYPEQICGSVPLYQLQFIATNSDYIYTTSATERDDAITTKGFTYEGIAGYVYDLLSCENST</sequence>
<accession>A0A8H6XJD6</accession>
<evidence type="ECO:0000313" key="3">
    <source>
        <dbReference type="EMBL" id="KAF7342648.1"/>
    </source>
</evidence>
<dbReference type="Pfam" id="PF18885">
    <property type="entry name" value="DUF5648"/>
    <property type="match status" value="1"/>
</dbReference>
<gene>
    <name evidence="3" type="ORF">MSAN_02021800</name>
</gene>
<dbReference type="InterPro" id="IPR043708">
    <property type="entry name" value="DUF5648"/>
</dbReference>
<comment type="caution">
    <text evidence="3">The sequence shown here is derived from an EMBL/GenBank/DDBJ whole genome shotgun (WGS) entry which is preliminary data.</text>
</comment>
<dbReference type="OrthoDB" id="9971254at2759"/>
<evidence type="ECO:0000259" key="2">
    <source>
        <dbReference type="Pfam" id="PF18885"/>
    </source>
</evidence>
<dbReference type="AlphaFoldDB" id="A0A8H6XJD6"/>
<organism evidence="3 4">
    <name type="scientific">Mycena sanguinolenta</name>
    <dbReference type="NCBI Taxonomy" id="230812"/>
    <lineage>
        <taxon>Eukaryota</taxon>
        <taxon>Fungi</taxon>
        <taxon>Dikarya</taxon>
        <taxon>Basidiomycota</taxon>
        <taxon>Agaricomycotina</taxon>
        <taxon>Agaricomycetes</taxon>
        <taxon>Agaricomycetidae</taxon>
        <taxon>Agaricales</taxon>
        <taxon>Marasmiineae</taxon>
        <taxon>Mycenaceae</taxon>
        <taxon>Mycena</taxon>
    </lineage>
</organism>
<dbReference type="EMBL" id="JACAZH010000025">
    <property type="protein sequence ID" value="KAF7342648.1"/>
    <property type="molecule type" value="Genomic_DNA"/>
</dbReference>
<keyword evidence="4" id="KW-1185">Reference proteome</keyword>